<evidence type="ECO:0000313" key="2">
    <source>
        <dbReference type="Proteomes" id="UP000242637"/>
    </source>
</evidence>
<proteinExistence type="predicted"/>
<accession>A0A239VU31</accession>
<dbReference type="AlphaFoldDB" id="A0A239VU31"/>
<organism evidence="1 2">
    <name type="scientific">Dermatophilus congolensis</name>
    <dbReference type="NCBI Taxonomy" id="1863"/>
    <lineage>
        <taxon>Bacteria</taxon>
        <taxon>Bacillati</taxon>
        <taxon>Actinomycetota</taxon>
        <taxon>Actinomycetes</taxon>
        <taxon>Micrococcales</taxon>
        <taxon>Dermatophilaceae</taxon>
        <taxon>Dermatophilus</taxon>
    </lineage>
</organism>
<keyword evidence="2" id="KW-1185">Reference proteome</keyword>
<dbReference type="Proteomes" id="UP000242637">
    <property type="component" value="Chromosome 1"/>
</dbReference>
<reference evidence="1 2" key="1">
    <citation type="submission" date="2017-06" db="EMBL/GenBank/DDBJ databases">
        <authorList>
            <consortium name="Pathogen Informatics"/>
        </authorList>
    </citation>
    <scope>NUCLEOTIDE SEQUENCE [LARGE SCALE GENOMIC DNA]</scope>
    <source>
        <strain evidence="1 2">NCTC13039</strain>
    </source>
</reference>
<name>A0A239VU31_9MICO</name>
<dbReference type="KEGG" id="dco:SAMEA4475696_2287"/>
<protein>
    <submittedName>
        <fullName evidence="1">Uncharacterized protein</fullName>
    </submittedName>
</protein>
<dbReference type="STRING" id="1121387.GCA_000429885_00652"/>
<dbReference type="EMBL" id="LT906453">
    <property type="protein sequence ID" value="SNV25632.1"/>
    <property type="molecule type" value="Genomic_DNA"/>
</dbReference>
<evidence type="ECO:0000313" key="1">
    <source>
        <dbReference type="EMBL" id="SNV25632.1"/>
    </source>
</evidence>
<gene>
    <name evidence="1" type="ORF">SAMEA4475696_02287</name>
</gene>
<sequence length="110" mass="10829">MPSDWAMWLAIDPGRVSRGRGVGGEGVDDGAGLWFVVDDGVVEGAVGFDVGQVGAGGAGEAVEGADLVEDVGFEVGGWDVDEAASEAGEVVVGDLCADANAVVSCVGECG</sequence>